<gene>
    <name evidence="1" type="ORF">AAFF_G00093710</name>
</gene>
<accession>A0AAD7T2U5</accession>
<name>A0AAD7T2U5_9TELE</name>
<evidence type="ECO:0000313" key="2">
    <source>
        <dbReference type="Proteomes" id="UP001221898"/>
    </source>
</evidence>
<keyword evidence="2" id="KW-1185">Reference proteome</keyword>
<sequence>MTVQHRVLSEADGGLCACVQKAEGSEASSVARCYKLSGKRQPGLLTWEFHAAAEAWAAISESVSNCCAFLLTDMNVNQEGLKSERTKTIWHITM</sequence>
<proteinExistence type="predicted"/>
<organism evidence="1 2">
    <name type="scientific">Aldrovandia affinis</name>
    <dbReference type="NCBI Taxonomy" id="143900"/>
    <lineage>
        <taxon>Eukaryota</taxon>
        <taxon>Metazoa</taxon>
        <taxon>Chordata</taxon>
        <taxon>Craniata</taxon>
        <taxon>Vertebrata</taxon>
        <taxon>Euteleostomi</taxon>
        <taxon>Actinopterygii</taxon>
        <taxon>Neopterygii</taxon>
        <taxon>Teleostei</taxon>
        <taxon>Notacanthiformes</taxon>
        <taxon>Halosauridae</taxon>
        <taxon>Aldrovandia</taxon>
    </lineage>
</organism>
<comment type="caution">
    <text evidence="1">The sequence shown here is derived from an EMBL/GenBank/DDBJ whole genome shotgun (WGS) entry which is preliminary data.</text>
</comment>
<reference evidence="1" key="1">
    <citation type="journal article" date="2023" name="Science">
        <title>Genome structures resolve the early diversification of teleost fishes.</title>
        <authorList>
            <person name="Parey E."/>
            <person name="Louis A."/>
            <person name="Montfort J."/>
            <person name="Bouchez O."/>
            <person name="Roques C."/>
            <person name="Iampietro C."/>
            <person name="Lluch J."/>
            <person name="Castinel A."/>
            <person name="Donnadieu C."/>
            <person name="Desvignes T."/>
            <person name="Floi Bucao C."/>
            <person name="Jouanno E."/>
            <person name="Wen M."/>
            <person name="Mejri S."/>
            <person name="Dirks R."/>
            <person name="Jansen H."/>
            <person name="Henkel C."/>
            <person name="Chen W.J."/>
            <person name="Zahm M."/>
            <person name="Cabau C."/>
            <person name="Klopp C."/>
            <person name="Thompson A.W."/>
            <person name="Robinson-Rechavi M."/>
            <person name="Braasch I."/>
            <person name="Lecointre G."/>
            <person name="Bobe J."/>
            <person name="Postlethwait J.H."/>
            <person name="Berthelot C."/>
            <person name="Roest Crollius H."/>
            <person name="Guiguen Y."/>
        </authorList>
    </citation>
    <scope>NUCLEOTIDE SEQUENCE</scope>
    <source>
        <strain evidence="1">NC1722</strain>
    </source>
</reference>
<dbReference type="AlphaFoldDB" id="A0AAD7T2U5"/>
<protein>
    <submittedName>
        <fullName evidence="1">Uncharacterized protein</fullName>
    </submittedName>
</protein>
<evidence type="ECO:0000313" key="1">
    <source>
        <dbReference type="EMBL" id="KAJ8413375.1"/>
    </source>
</evidence>
<dbReference type="Proteomes" id="UP001221898">
    <property type="component" value="Unassembled WGS sequence"/>
</dbReference>
<dbReference type="EMBL" id="JAINUG010000016">
    <property type="protein sequence ID" value="KAJ8413375.1"/>
    <property type="molecule type" value="Genomic_DNA"/>
</dbReference>